<name>A0ABD4QZZ0_VIBAN</name>
<dbReference type="EMBL" id="JAHGUI010000149">
    <property type="protein sequence ID" value="MBT2920676.1"/>
    <property type="molecule type" value="Genomic_DNA"/>
</dbReference>
<gene>
    <name evidence="1" type="ORF">PL14_18605</name>
</gene>
<proteinExistence type="predicted"/>
<organism evidence="1 2">
    <name type="scientific">Vibrio anguillarum</name>
    <name type="common">Listonella anguillarum</name>
    <dbReference type="NCBI Taxonomy" id="55601"/>
    <lineage>
        <taxon>Bacteria</taxon>
        <taxon>Pseudomonadati</taxon>
        <taxon>Pseudomonadota</taxon>
        <taxon>Gammaproteobacteria</taxon>
        <taxon>Vibrionales</taxon>
        <taxon>Vibrionaceae</taxon>
        <taxon>Vibrio</taxon>
    </lineage>
</organism>
<reference evidence="1 2" key="1">
    <citation type="journal article" date="2017" name="J. Fish Dis.">
        <title>Comparative assessment of Vibrio virulence in marine fish larvae.</title>
        <authorList>
            <person name="Ronneseth A."/>
            <person name="Castillo D."/>
            <person name="D'Alvise P."/>
            <person name="Tonnesen O."/>
            <person name="Haugland G."/>
            <person name="Grotkjaer T."/>
            <person name="Engell-Sorensen K."/>
            <person name="Norremark L."/>
            <person name="Bergh O."/>
            <person name="Wergeland H.I."/>
            <person name="Gram L."/>
        </authorList>
    </citation>
    <scope>NUCLEOTIDE SEQUENCE [LARGE SCALE GENOMIC DNA]</scope>
    <source>
        <strain evidence="1 2">90-11-286</strain>
    </source>
</reference>
<dbReference type="Proteomes" id="UP000078309">
    <property type="component" value="Unassembled WGS sequence"/>
</dbReference>
<dbReference type="AlphaFoldDB" id="A0ABD4QZZ0"/>
<comment type="caution">
    <text evidence="1">The sequence shown here is derived from an EMBL/GenBank/DDBJ whole genome shotgun (WGS) entry which is preliminary data.</text>
</comment>
<protein>
    <submittedName>
        <fullName evidence="1">Uncharacterized protein</fullName>
    </submittedName>
</protein>
<feature type="non-terminal residue" evidence="1">
    <location>
        <position position="1"/>
    </location>
</feature>
<accession>A0ABD4QZZ0</accession>
<evidence type="ECO:0000313" key="2">
    <source>
        <dbReference type="Proteomes" id="UP000078309"/>
    </source>
</evidence>
<sequence>YNDLAVVAGTAHWLKYFFGCIEKKPRELLDNLELEAQHKKTIKQTQLEQSRSDLFAVKEQELIERAKRDNEVADIEDSEAKEKLIAQLDTIRAERDKLSQELQEKQQPENALSEEAKELLLAASADKRGNIMKLITLSDRNIQTGNSSFGYDGQKSFAKYEAALDELVRAGFVKELGNKGQVFEITHKGWKLIEAL</sequence>
<evidence type="ECO:0000313" key="1">
    <source>
        <dbReference type="EMBL" id="MBT2920676.1"/>
    </source>
</evidence>